<feature type="region of interest" description="Disordered" evidence="1">
    <location>
        <begin position="103"/>
        <end position="127"/>
    </location>
</feature>
<dbReference type="AlphaFoldDB" id="A0A6S7GWJ1"/>
<keyword evidence="3" id="KW-1185">Reference proteome</keyword>
<gene>
    <name evidence="2" type="ORF">PACLA_8A046257</name>
</gene>
<comment type="caution">
    <text evidence="2">The sequence shown here is derived from an EMBL/GenBank/DDBJ whole genome shotgun (WGS) entry which is preliminary data.</text>
</comment>
<organism evidence="2 3">
    <name type="scientific">Paramuricea clavata</name>
    <name type="common">Red gorgonian</name>
    <name type="synonym">Violescent sea-whip</name>
    <dbReference type="NCBI Taxonomy" id="317549"/>
    <lineage>
        <taxon>Eukaryota</taxon>
        <taxon>Metazoa</taxon>
        <taxon>Cnidaria</taxon>
        <taxon>Anthozoa</taxon>
        <taxon>Octocorallia</taxon>
        <taxon>Malacalcyonacea</taxon>
        <taxon>Plexauridae</taxon>
        <taxon>Paramuricea</taxon>
    </lineage>
</organism>
<protein>
    <submittedName>
        <fullName evidence="2">Uncharacterized protein</fullName>
    </submittedName>
</protein>
<dbReference type="EMBL" id="CACRXK020001405">
    <property type="protein sequence ID" value="CAB3988920.1"/>
    <property type="molecule type" value="Genomic_DNA"/>
</dbReference>
<reference evidence="2" key="1">
    <citation type="submission" date="2020-04" db="EMBL/GenBank/DDBJ databases">
        <authorList>
            <person name="Alioto T."/>
            <person name="Alioto T."/>
            <person name="Gomez Garrido J."/>
        </authorList>
    </citation>
    <scope>NUCLEOTIDE SEQUENCE</scope>
    <source>
        <strain evidence="2">A484AB</strain>
    </source>
</reference>
<accession>A0A6S7GWJ1</accession>
<evidence type="ECO:0000313" key="3">
    <source>
        <dbReference type="Proteomes" id="UP001152795"/>
    </source>
</evidence>
<sequence length="127" mass="14996">MVRHDWMLRVYQWMGVPEKVVNVLSHLMKGWKTRLEVTDKGETKIGRWIKIRKGFLQGDSYFPVGFCLTEMPVTRNNVCNLRKGDLEELDKFVKTAFRKQGFHGKQASDERLYEKRDDGGRELKSFK</sequence>
<dbReference type="Proteomes" id="UP001152795">
    <property type="component" value="Unassembled WGS sequence"/>
</dbReference>
<proteinExistence type="predicted"/>
<feature type="compositionally biased region" description="Basic and acidic residues" evidence="1">
    <location>
        <begin position="106"/>
        <end position="127"/>
    </location>
</feature>
<evidence type="ECO:0000256" key="1">
    <source>
        <dbReference type="SAM" id="MobiDB-lite"/>
    </source>
</evidence>
<evidence type="ECO:0000313" key="2">
    <source>
        <dbReference type="EMBL" id="CAB3988920.1"/>
    </source>
</evidence>
<name>A0A6S7GWJ1_PARCT</name>